<accession>A0ABN9WV60</accession>
<feature type="compositionally biased region" description="Polar residues" evidence="1">
    <location>
        <begin position="73"/>
        <end position="103"/>
    </location>
</feature>
<keyword evidence="3" id="KW-1185">Reference proteome</keyword>
<dbReference type="Proteomes" id="UP001189429">
    <property type="component" value="Unassembled WGS sequence"/>
</dbReference>
<dbReference type="EMBL" id="CAUYUJ010019384">
    <property type="protein sequence ID" value="CAK0890728.1"/>
    <property type="molecule type" value="Genomic_DNA"/>
</dbReference>
<name>A0ABN9WV60_9DINO</name>
<feature type="non-terminal residue" evidence="2">
    <location>
        <position position="328"/>
    </location>
</feature>
<organism evidence="2 3">
    <name type="scientific">Prorocentrum cordatum</name>
    <dbReference type="NCBI Taxonomy" id="2364126"/>
    <lineage>
        <taxon>Eukaryota</taxon>
        <taxon>Sar</taxon>
        <taxon>Alveolata</taxon>
        <taxon>Dinophyceae</taxon>
        <taxon>Prorocentrales</taxon>
        <taxon>Prorocentraceae</taxon>
        <taxon>Prorocentrum</taxon>
    </lineage>
</organism>
<evidence type="ECO:0000313" key="2">
    <source>
        <dbReference type="EMBL" id="CAK0890728.1"/>
    </source>
</evidence>
<proteinExistence type="predicted"/>
<protein>
    <submittedName>
        <fullName evidence="2">Uncharacterized protein</fullName>
    </submittedName>
</protein>
<reference evidence="2" key="1">
    <citation type="submission" date="2023-10" db="EMBL/GenBank/DDBJ databases">
        <authorList>
            <person name="Chen Y."/>
            <person name="Shah S."/>
            <person name="Dougan E. K."/>
            <person name="Thang M."/>
            <person name="Chan C."/>
        </authorList>
    </citation>
    <scope>NUCLEOTIDE SEQUENCE [LARGE SCALE GENOMIC DNA]</scope>
</reference>
<gene>
    <name evidence="2" type="ORF">PCOR1329_LOCUS70843</name>
</gene>
<sequence length="328" mass="34419">MLSCLPGGPRCAASCLDGPACARRRPRPGSSDVPAEIPAQARDGAGAASPMGPPAAAAPPCGGPTSPAAASSRRQNSDATPHSNEETSWPGPQQQSTLSTSAQDFVEQGMAVPGRKRYRNGTALAATITGALGGLAAGGPVGLLVGGAIGALAGGVHAYARTKEPPSRRRLKFLILWARLQLQECAPRRHESVSAAASLRNQRDIVDYVVVEHAPWALRLIEGLRGKDRRRQPRQHLEILVRFLQSPGVAEVFGRTNALSASQFRASWSDPARAQAVPVAGGGEDEALTAKDWHDVGRWHSAVLPTLVALRFVMRSRPGCGAALCGVR</sequence>
<feature type="region of interest" description="Disordered" evidence="1">
    <location>
        <begin position="1"/>
        <end position="103"/>
    </location>
</feature>
<evidence type="ECO:0000256" key="1">
    <source>
        <dbReference type="SAM" id="MobiDB-lite"/>
    </source>
</evidence>
<feature type="compositionally biased region" description="Low complexity" evidence="1">
    <location>
        <begin position="58"/>
        <end position="72"/>
    </location>
</feature>
<comment type="caution">
    <text evidence="2">The sequence shown here is derived from an EMBL/GenBank/DDBJ whole genome shotgun (WGS) entry which is preliminary data.</text>
</comment>
<evidence type="ECO:0000313" key="3">
    <source>
        <dbReference type="Proteomes" id="UP001189429"/>
    </source>
</evidence>